<gene>
    <name evidence="8" type="ORF">CCHR01_12115</name>
</gene>
<sequence>MSKREIPRSYVYYLEIRVVNLEAVLVANNIAFPPAQVHFAISENTKPGINVPFSVQDMGLDHDKTTTKLPMLTTHTLDPALEGHYDDSKLGKLVDNIGMVSVHGSNDPTYNTSASAAGISFPKVVFAAVERTGDSTPTPPEKGSDQTSKQLQYTPIQQLEGLTCETRSLVQIIPISHRGEIMALFDEVYPSHSKKQTAQELHFVNIVFAVGSGAINLPPF</sequence>
<comment type="subcellular location">
    <subcellularLocation>
        <location evidence="1">Nucleus</location>
    </subcellularLocation>
</comment>
<dbReference type="GO" id="GO:0043565">
    <property type="term" value="F:sequence-specific DNA binding"/>
    <property type="evidence" value="ECO:0007669"/>
    <property type="project" value="TreeGrafter"/>
</dbReference>
<protein>
    <submittedName>
        <fullName evidence="8">Fungal specific transcription factor</fullName>
    </submittedName>
</protein>
<keyword evidence="2" id="KW-0479">Metal-binding</keyword>
<accession>A0AAD9AE16</accession>
<name>A0AAD9AE16_9PEZI</name>
<dbReference type="GO" id="GO:0046872">
    <property type="term" value="F:metal ion binding"/>
    <property type="evidence" value="ECO:0007669"/>
    <property type="project" value="UniProtKB-KW"/>
</dbReference>
<keyword evidence="9" id="KW-1185">Reference proteome</keyword>
<dbReference type="Proteomes" id="UP001243330">
    <property type="component" value="Unassembled WGS sequence"/>
</dbReference>
<evidence type="ECO:0000313" key="8">
    <source>
        <dbReference type="EMBL" id="KAK1845260.1"/>
    </source>
</evidence>
<evidence type="ECO:0000256" key="7">
    <source>
        <dbReference type="ARBA" id="ARBA00023242"/>
    </source>
</evidence>
<evidence type="ECO:0000313" key="9">
    <source>
        <dbReference type="Proteomes" id="UP001243330"/>
    </source>
</evidence>
<evidence type="ECO:0000256" key="3">
    <source>
        <dbReference type="ARBA" id="ARBA00022833"/>
    </source>
</evidence>
<keyword evidence="6" id="KW-0804">Transcription</keyword>
<dbReference type="InterPro" id="IPR052202">
    <property type="entry name" value="Yeast_MetPath_Reg"/>
</dbReference>
<keyword evidence="3" id="KW-0862">Zinc</keyword>
<evidence type="ECO:0000256" key="1">
    <source>
        <dbReference type="ARBA" id="ARBA00004123"/>
    </source>
</evidence>
<dbReference type="AlphaFoldDB" id="A0AAD9AE16"/>
<keyword evidence="4" id="KW-0805">Transcription regulation</keyword>
<keyword evidence="7" id="KW-0539">Nucleus</keyword>
<organism evidence="8 9">
    <name type="scientific">Colletotrichum chrysophilum</name>
    <dbReference type="NCBI Taxonomy" id="1836956"/>
    <lineage>
        <taxon>Eukaryota</taxon>
        <taxon>Fungi</taxon>
        <taxon>Dikarya</taxon>
        <taxon>Ascomycota</taxon>
        <taxon>Pezizomycotina</taxon>
        <taxon>Sordariomycetes</taxon>
        <taxon>Hypocreomycetidae</taxon>
        <taxon>Glomerellales</taxon>
        <taxon>Glomerellaceae</taxon>
        <taxon>Colletotrichum</taxon>
        <taxon>Colletotrichum gloeosporioides species complex</taxon>
    </lineage>
</organism>
<proteinExistence type="predicted"/>
<dbReference type="CDD" id="cd14723">
    <property type="entry name" value="ZIP_Ppr1"/>
    <property type="match status" value="1"/>
</dbReference>
<dbReference type="PANTHER" id="PTHR47782:SF1">
    <property type="entry name" value="PYRIMIDINE PATHWAY REGULATORY PROTEIN 1"/>
    <property type="match status" value="1"/>
</dbReference>
<keyword evidence="5" id="KW-0238">DNA-binding</keyword>
<evidence type="ECO:0000256" key="4">
    <source>
        <dbReference type="ARBA" id="ARBA00023015"/>
    </source>
</evidence>
<evidence type="ECO:0000256" key="2">
    <source>
        <dbReference type="ARBA" id="ARBA00022723"/>
    </source>
</evidence>
<evidence type="ECO:0000256" key="5">
    <source>
        <dbReference type="ARBA" id="ARBA00023125"/>
    </source>
</evidence>
<dbReference type="EMBL" id="JAQOWY010000279">
    <property type="protein sequence ID" value="KAK1845260.1"/>
    <property type="molecule type" value="Genomic_DNA"/>
</dbReference>
<dbReference type="GO" id="GO:0045944">
    <property type="term" value="P:positive regulation of transcription by RNA polymerase II"/>
    <property type="evidence" value="ECO:0007669"/>
    <property type="project" value="TreeGrafter"/>
</dbReference>
<dbReference type="PANTHER" id="PTHR47782">
    <property type="entry name" value="ZN(II)2CYS6 TRANSCRIPTION FACTOR (EUROFUNG)-RELATED"/>
    <property type="match status" value="1"/>
</dbReference>
<dbReference type="GO" id="GO:0005634">
    <property type="term" value="C:nucleus"/>
    <property type="evidence" value="ECO:0007669"/>
    <property type="project" value="UniProtKB-SubCell"/>
</dbReference>
<comment type="caution">
    <text evidence="8">The sequence shown here is derived from an EMBL/GenBank/DDBJ whole genome shotgun (WGS) entry which is preliminary data.</text>
</comment>
<reference evidence="8" key="1">
    <citation type="submission" date="2023-01" db="EMBL/GenBank/DDBJ databases">
        <title>Colletotrichum chrysophilum M932 genome sequence.</title>
        <authorList>
            <person name="Baroncelli R."/>
        </authorList>
    </citation>
    <scope>NUCLEOTIDE SEQUENCE</scope>
    <source>
        <strain evidence="8">M932</strain>
    </source>
</reference>
<dbReference type="GO" id="GO:0000981">
    <property type="term" value="F:DNA-binding transcription factor activity, RNA polymerase II-specific"/>
    <property type="evidence" value="ECO:0007669"/>
    <property type="project" value="TreeGrafter"/>
</dbReference>
<evidence type="ECO:0000256" key="6">
    <source>
        <dbReference type="ARBA" id="ARBA00023163"/>
    </source>
</evidence>